<comment type="similarity">
    <text evidence="3">In the C-terminal section; belongs to the protein kinase superfamily. Ser/Thr protein kinase family.</text>
</comment>
<evidence type="ECO:0000256" key="19">
    <source>
        <dbReference type="PROSITE-ProRule" id="PRU10141"/>
    </source>
</evidence>
<evidence type="ECO:0000256" key="12">
    <source>
        <dbReference type="ARBA" id="ARBA00022840"/>
    </source>
</evidence>
<dbReference type="GO" id="GO:0005886">
    <property type="term" value="C:plasma membrane"/>
    <property type="evidence" value="ECO:0007669"/>
    <property type="project" value="UniProtKB-SubCell"/>
</dbReference>
<keyword evidence="9" id="KW-0732">Signal</keyword>
<evidence type="ECO:0000313" key="22">
    <source>
        <dbReference type="Proteomes" id="UP000324897"/>
    </source>
</evidence>
<dbReference type="SMART" id="SM00220">
    <property type="entry name" value="S_TKc"/>
    <property type="match status" value="2"/>
</dbReference>
<evidence type="ECO:0000256" key="10">
    <source>
        <dbReference type="ARBA" id="ARBA00022741"/>
    </source>
</evidence>
<dbReference type="InterPro" id="IPR000719">
    <property type="entry name" value="Prot_kinase_dom"/>
</dbReference>
<evidence type="ECO:0000256" key="2">
    <source>
        <dbReference type="ARBA" id="ARBA00008536"/>
    </source>
</evidence>
<evidence type="ECO:0000259" key="20">
    <source>
        <dbReference type="PROSITE" id="PS50011"/>
    </source>
</evidence>
<evidence type="ECO:0000256" key="7">
    <source>
        <dbReference type="ARBA" id="ARBA00022679"/>
    </source>
</evidence>
<dbReference type="GO" id="GO:0004674">
    <property type="term" value="F:protein serine/threonine kinase activity"/>
    <property type="evidence" value="ECO:0007669"/>
    <property type="project" value="UniProtKB-KW"/>
</dbReference>
<dbReference type="PROSITE" id="PS50011">
    <property type="entry name" value="PROTEIN_KINASE_DOM"/>
    <property type="match status" value="2"/>
</dbReference>
<comment type="caution">
    <text evidence="21">The sequence shown here is derived from an EMBL/GenBank/DDBJ whole genome shotgun (WGS) entry which is preliminary data.</text>
</comment>
<comment type="catalytic activity">
    <reaction evidence="17">
        <text>L-threonyl-[protein] + ATP = O-phospho-L-threonyl-[protein] + ADP + H(+)</text>
        <dbReference type="Rhea" id="RHEA:46608"/>
        <dbReference type="Rhea" id="RHEA-COMP:11060"/>
        <dbReference type="Rhea" id="RHEA-COMP:11605"/>
        <dbReference type="ChEBI" id="CHEBI:15378"/>
        <dbReference type="ChEBI" id="CHEBI:30013"/>
        <dbReference type="ChEBI" id="CHEBI:30616"/>
        <dbReference type="ChEBI" id="CHEBI:61977"/>
        <dbReference type="ChEBI" id="CHEBI:456216"/>
        <dbReference type="EC" id="2.7.11.1"/>
    </reaction>
</comment>
<dbReference type="GO" id="GO:0005524">
    <property type="term" value="F:ATP binding"/>
    <property type="evidence" value="ECO:0007669"/>
    <property type="project" value="UniProtKB-UniRule"/>
</dbReference>
<dbReference type="FunFam" id="1.10.510.10:FF:000240">
    <property type="entry name" value="Lectin-domain containing receptor kinase A4.3"/>
    <property type="match status" value="1"/>
</dbReference>
<dbReference type="Gramene" id="TVU41101">
    <property type="protein sequence ID" value="TVU41101"/>
    <property type="gene ID" value="EJB05_14595"/>
</dbReference>
<evidence type="ECO:0000256" key="3">
    <source>
        <dbReference type="ARBA" id="ARBA00010217"/>
    </source>
</evidence>
<keyword evidence="13" id="KW-1133">Transmembrane helix</keyword>
<keyword evidence="11" id="KW-0418">Kinase</keyword>
<feature type="binding site" evidence="19">
    <location>
        <position position="433"/>
    </location>
    <ligand>
        <name>ATP</name>
        <dbReference type="ChEBI" id="CHEBI:30616"/>
    </ligand>
</feature>
<comment type="similarity">
    <text evidence="2">In the N-terminal section; belongs to the leguminous lectin family.</text>
</comment>
<feature type="non-terminal residue" evidence="21">
    <location>
        <position position="1"/>
    </location>
</feature>
<reference evidence="21 22" key="1">
    <citation type="journal article" date="2019" name="Sci. Rep.">
        <title>A high-quality genome of Eragrostis curvula grass provides insights into Poaceae evolution and supports new strategies to enhance forage quality.</title>
        <authorList>
            <person name="Carballo J."/>
            <person name="Santos B.A.C.M."/>
            <person name="Zappacosta D."/>
            <person name="Garbus I."/>
            <person name="Selva J.P."/>
            <person name="Gallo C.A."/>
            <person name="Diaz A."/>
            <person name="Albertini E."/>
            <person name="Caccamo M."/>
            <person name="Echenique V."/>
        </authorList>
    </citation>
    <scope>NUCLEOTIDE SEQUENCE [LARGE SCALE GENOMIC DNA]</scope>
    <source>
        <strain evidence="22">cv. Victoria</strain>
        <tissue evidence="21">Leaf</tissue>
    </source>
</reference>
<dbReference type="Pfam" id="PF07714">
    <property type="entry name" value="PK_Tyr_Ser-Thr"/>
    <property type="match status" value="2"/>
</dbReference>
<evidence type="ECO:0000256" key="8">
    <source>
        <dbReference type="ARBA" id="ARBA00022692"/>
    </source>
</evidence>
<evidence type="ECO:0000256" key="16">
    <source>
        <dbReference type="ARBA" id="ARBA00023180"/>
    </source>
</evidence>
<evidence type="ECO:0000256" key="17">
    <source>
        <dbReference type="ARBA" id="ARBA00047899"/>
    </source>
</evidence>
<accession>A0A5J9VZM7</accession>
<evidence type="ECO:0000256" key="18">
    <source>
        <dbReference type="ARBA" id="ARBA00048679"/>
    </source>
</evidence>
<dbReference type="OrthoDB" id="4062651at2759"/>
<evidence type="ECO:0000256" key="1">
    <source>
        <dbReference type="ARBA" id="ARBA00004251"/>
    </source>
</evidence>
<dbReference type="EC" id="2.7.11.1" evidence="4"/>
<keyword evidence="14" id="KW-0472">Membrane</keyword>
<dbReference type="Gene3D" id="1.10.510.10">
    <property type="entry name" value="Transferase(Phosphotransferase) domain 1"/>
    <property type="match status" value="2"/>
</dbReference>
<dbReference type="InterPro" id="IPR008271">
    <property type="entry name" value="Ser/Thr_kinase_AS"/>
</dbReference>
<keyword evidence="7" id="KW-0808">Transferase</keyword>
<evidence type="ECO:0000256" key="6">
    <source>
        <dbReference type="ARBA" id="ARBA00022527"/>
    </source>
</evidence>
<evidence type="ECO:0000256" key="9">
    <source>
        <dbReference type="ARBA" id="ARBA00022729"/>
    </source>
</evidence>
<gene>
    <name evidence="21" type="ORF">EJB05_14595</name>
</gene>
<evidence type="ECO:0000256" key="14">
    <source>
        <dbReference type="ARBA" id="ARBA00023136"/>
    </source>
</evidence>
<organism evidence="21 22">
    <name type="scientific">Eragrostis curvula</name>
    <name type="common">weeping love grass</name>
    <dbReference type="NCBI Taxonomy" id="38414"/>
    <lineage>
        <taxon>Eukaryota</taxon>
        <taxon>Viridiplantae</taxon>
        <taxon>Streptophyta</taxon>
        <taxon>Embryophyta</taxon>
        <taxon>Tracheophyta</taxon>
        <taxon>Spermatophyta</taxon>
        <taxon>Magnoliopsida</taxon>
        <taxon>Liliopsida</taxon>
        <taxon>Poales</taxon>
        <taxon>Poaceae</taxon>
        <taxon>PACMAD clade</taxon>
        <taxon>Chloridoideae</taxon>
        <taxon>Eragrostideae</taxon>
        <taxon>Eragrostidinae</taxon>
        <taxon>Eragrostis</taxon>
    </lineage>
</organism>
<sequence length="603" mass="67085">HEKPFRFTPEQIAGFTSNYSTRLGVGGFGAVYKGALPNGLAVAVKVLHSSLDQRSGEEQFMAEVGTIGRTHHVNLLRLFGFCFDSAVRALVYEYMERGALDEFLLRWGRDVGLEALRAIAVGVARGIRYLHEECREKIVHYDIKPGNVLLDATLMPKVADFGLARLVNHAATHVTVSRPHGTPGFAAPEIWRQSGITEKCDVYSFDMLLFEIVGLRRNFDEAAPTESQRWFPKLPWTKYERGELMELVAEPSVSAVAAGDVARRKEMVERMFKVAFWCVQEQPEARPPIGVAVKMLEGEMDIAPPVNPFQHLMMSPIVMKPWTLTVTSDGSGNRASANVISDVIGVIIFLKIIACGCAIRYRRRTGATVLPDNRIRHLTIEKFIWEIRHEKPFRFTPEQIGGFTNNYSTQLGAGGFGAVFKGVLPNGLAVAVKVFHSSLDQTSGEEQFMAEVGTIGRTHHVNLVRLFGFCFDGAVRALVYEFMERGALDEFLLRWGCDVGLEALRAIAVGVARGIRYLHEECREKIVHYDIKPGNVLLDATLTPKVADFGLARLVNRADTHVTVSRPRGTPGFAAPEMWRQSGVTEKCDVYSFGMLLFEIVGL</sequence>
<dbReference type="PROSITE" id="PS00108">
    <property type="entry name" value="PROTEIN_KINASE_ST"/>
    <property type="match status" value="1"/>
</dbReference>
<dbReference type="InterPro" id="IPR001245">
    <property type="entry name" value="Ser-Thr/Tyr_kinase_cat_dom"/>
</dbReference>
<evidence type="ECO:0000256" key="11">
    <source>
        <dbReference type="ARBA" id="ARBA00022777"/>
    </source>
</evidence>
<evidence type="ECO:0000256" key="4">
    <source>
        <dbReference type="ARBA" id="ARBA00012513"/>
    </source>
</evidence>
<dbReference type="PANTHER" id="PTHR27009">
    <property type="entry name" value="RUST RESISTANCE KINASE LR10-RELATED"/>
    <property type="match status" value="1"/>
</dbReference>
<evidence type="ECO:0000313" key="21">
    <source>
        <dbReference type="EMBL" id="TVU41101.1"/>
    </source>
</evidence>
<feature type="domain" description="Protein kinase" evidence="20">
    <location>
        <begin position="405"/>
        <end position="603"/>
    </location>
</feature>
<dbReference type="Gene3D" id="3.30.200.20">
    <property type="entry name" value="Phosphorylase Kinase, domain 1"/>
    <property type="match status" value="2"/>
</dbReference>
<keyword evidence="15" id="KW-0675">Receptor</keyword>
<keyword evidence="6" id="KW-0723">Serine/threonine-protein kinase</keyword>
<dbReference type="EMBL" id="RWGY01000007">
    <property type="protein sequence ID" value="TVU41101.1"/>
    <property type="molecule type" value="Genomic_DNA"/>
</dbReference>
<dbReference type="Proteomes" id="UP000324897">
    <property type="component" value="Chromosome 4"/>
</dbReference>
<protein>
    <recommendedName>
        <fullName evidence="4">non-specific serine/threonine protein kinase</fullName>
        <ecNumber evidence="4">2.7.11.1</ecNumber>
    </recommendedName>
</protein>
<dbReference type="InterPro" id="IPR011009">
    <property type="entry name" value="Kinase-like_dom_sf"/>
</dbReference>
<proteinExistence type="inferred from homology"/>
<evidence type="ECO:0000256" key="5">
    <source>
        <dbReference type="ARBA" id="ARBA00022475"/>
    </source>
</evidence>
<keyword evidence="22" id="KW-1185">Reference proteome</keyword>
<keyword evidence="10 19" id="KW-0547">Nucleotide-binding</keyword>
<dbReference type="AlphaFoldDB" id="A0A5J9VZM7"/>
<keyword evidence="16" id="KW-0325">Glycoprotein</keyword>
<evidence type="ECO:0000256" key="15">
    <source>
        <dbReference type="ARBA" id="ARBA00023170"/>
    </source>
</evidence>
<dbReference type="SUPFAM" id="SSF56112">
    <property type="entry name" value="Protein kinase-like (PK-like)"/>
    <property type="match status" value="2"/>
</dbReference>
<dbReference type="FunFam" id="1.10.510.10:FF:001023">
    <property type="entry name" value="Os07g0541700 protein"/>
    <property type="match status" value="1"/>
</dbReference>
<dbReference type="FunFam" id="3.30.200.20:FF:000178">
    <property type="entry name" value="serine/threonine-protein kinase PBS1-like"/>
    <property type="match status" value="1"/>
</dbReference>
<keyword evidence="5" id="KW-1003">Cell membrane</keyword>
<evidence type="ECO:0000256" key="13">
    <source>
        <dbReference type="ARBA" id="ARBA00022989"/>
    </source>
</evidence>
<comment type="catalytic activity">
    <reaction evidence="18">
        <text>L-seryl-[protein] + ATP = O-phospho-L-seryl-[protein] + ADP + H(+)</text>
        <dbReference type="Rhea" id="RHEA:17989"/>
        <dbReference type="Rhea" id="RHEA-COMP:9863"/>
        <dbReference type="Rhea" id="RHEA-COMP:11604"/>
        <dbReference type="ChEBI" id="CHEBI:15378"/>
        <dbReference type="ChEBI" id="CHEBI:29999"/>
        <dbReference type="ChEBI" id="CHEBI:30616"/>
        <dbReference type="ChEBI" id="CHEBI:83421"/>
        <dbReference type="ChEBI" id="CHEBI:456216"/>
        <dbReference type="EC" id="2.7.11.1"/>
    </reaction>
</comment>
<dbReference type="InterPro" id="IPR045874">
    <property type="entry name" value="LRK10/LRL21-25-like"/>
</dbReference>
<dbReference type="GO" id="GO:0002229">
    <property type="term" value="P:defense response to oomycetes"/>
    <property type="evidence" value="ECO:0007669"/>
    <property type="project" value="UniProtKB-ARBA"/>
</dbReference>
<keyword evidence="8" id="KW-0812">Transmembrane</keyword>
<feature type="domain" description="Protein kinase" evidence="20">
    <location>
        <begin position="17"/>
        <end position="310"/>
    </location>
</feature>
<dbReference type="InterPro" id="IPR017441">
    <property type="entry name" value="Protein_kinase_ATP_BS"/>
</dbReference>
<keyword evidence="12 19" id="KW-0067">ATP-binding</keyword>
<dbReference type="PROSITE" id="PS00107">
    <property type="entry name" value="PROTEIN_KINASE_ATP"/>
    <property type="match status" value="1"/>
</dbReference>
<comment type="subcellular location">
    <subcellularLocation>
        <location evidence="1">Cell membrane</location>
        <topology evidence="1">Single-pass type I membrane protein</topology>
    </subcellularLocation>
</comment>
<name>A0A5J9VZM7_9POAL</name>